<reference evidence="2" key="1">
    <citation type="journal article" date="2020" name="J. Eukaryot. Microbiol.">
        <title>De novo Sequencing, Assembly and Annotation of the Transcriptome for the Free-Living Testate Amoeba Arcella intermedia.</title>
        <authorList>
            <person name="Ribeiro G.M."/>
            <person name="Porfirio-Sousa A.L."/>
            <person name="Maurer-Alcala X.X."/>
            <person name="Katz L.A."/>
            <person name="Lahr D.J.G."/>
        </authorList>
    </citation>
    <scope>NUCLEOTIDE SEQUENCE</scope>
</reference>
<protein>
    <recommendedName>
        <fullName evidence="3">Leucine-rich repeat-containing N-terminal plant-type domain-containing protein</fullName>
    </recommendedName>
</protein>
<dbReference type="SUPFAM" id="SSF52058">
    <property type="entry name" value="L domain-like"/>
    <property type="match status" value="1"/>
</dbReference>
<keyword evidence="1" id="KW-0732">Signal</keyword>
<dbReference type="InterPro" id="IPR053211">
    <property type="entry name" value="DNA_repair-toleration"/>
</dbReference>
<evidence type="ECO:0000313" key="2">
    <source>
        <dbReference type="EMBL" id="NDV38502.1"/>
    </source>
</evidence>
<accession>A0A6B2LN44</accession>
<evidence type="ECO:0000256" key="1">
    <source>
        <dbReference type="ARBA" id="ARBA00022729"/>
    </source>
</evidence>
<dbReference type="PANTHER" id="PTHR48060">
    <property type="entry name" value="DNA DAMAGE-REPAIR/TOLERATION PROTEIN DRT100"/>
    <property type="match status" value="1"/>
</dbReference>
<dbReference type="EMBL" id="GIBP01009533">
    <property type="protein sequence ID" value="NDV38502.1"/>
    <property type="molecule type" value="Transcribed_RNA"/>
</dbReference>
<dbReference type="InterPro" id="IPR032675">
    <property type="entry name" value="LRR_dom_sf"/>
</dbReference>
<sequence>MLGAFSVAGALVPDEYEVMIKFYNSSSLPPPIDPINPCNWTGVLCTPDITHITNIIWENQPVSCSIPDNIANLTKLQKLILRDCNISGTLPRSLGNISAFKYIDVSFNPGISGTLPSELFSLSNMTIMYLNDCSLGGTIPEIKTPKLRAMFVGFVY</sequence>
<dbReference type="PANTHER" id="PTHR48060:SF21">
    <property type="entry name" value="L DOMAIN-LIKE PROTEIN"/>
    <property type="match status" value="1"/>
</dbReference>
<dbReference type="Gene3D" id="3.80.10.10">
    <property type="entry name" value="Ribonuclease Inhibitor"/>
    <property type="match status" value="1"/>
</dbReference>
<proteinExistence type="predicted"/>
<dbReference type="InterPro" id="IPR001611">
    <property type="entry name" value="Leu-rich_rpt"/>
</dbReference>
<organism evidence="2">
    <name type="scientific">Arcella intermedia</name>
    <dbReference type="NCBI Taxonomy" id="1963864"/>
    <lineage>
        <taxon>Eukaryota</taxon>
        <taxon>Amoebozoa</taxon>
        <taxon>Tubulinea</taxon>
        <taxon>Elardia</taxon>
        <taxon>Arcellinida</taxon>
        <taxon>Sphaerothecina</taxon>
        <taxon>Arcellidae</taxon>
        <taxon>Arcella</taxon>
    </lineage>
</organism>
<name>A0A6B2LN44_9EUKA</name>
<dbReference type="AlphaFoldDB" id="A0A6B2LN44"/>
<dbReference type="Pfam" id="PF00560">
    <property type="entry name" value="LRR_1"/>
    <property type="match status" value="1"/>
</dbReference>
<evidence type="ECO:0008006" key="3">
    <source>
        <dbReference type="Google" id="ProtNLM"/>
    </source>
</evidence>